<dbReference type="RefSeq" id="WP_209336016.1">
    <property type="nucleotide sequence ID" value="NZ_JAGIYY010000005.1"/>
</dbReference>
<keyword evidence="3" id="KW-0238">DNA-binding</keyword>
<organism evidence="6 7">
    <name type="scientific">Tianweitania sediminis</name>
    <dbReference type="NCBI Taxonomy" id="1502156"/>
    <lineage>
        <taxon>Bacteria</taxon>
        <taxon>Pseudomonadati</taxon>
        <taxon>Pseudomonadota</taxon>
        <taxon>Alphaproteobacteria</taxon>
        <taxon>Hyphomicrobiales</taxon>
        <taxon>Phyllobacteriaceae</taxon>
        <taxon>Tianweitania</taxon>
    </lineage>
</organism>
<dbReference type="Gene3D" id="1.10.10.10">
    <property type="entry name" value="Winged helix-like DNA-binding domain superfamily/Winged helix DNA-binding domain"/>
    <property type="match status" value="1"/>
</dbReference>
<sequence length="303" mass="33701">MNDLRIDLLTLRIFLTVVDAGSIRTASDTLNLSPSAISRRLAELEHSFRQEFLVRHSRGMQLTESGQIIYEMARSVFDTCSRARRDLQRLKAGESGTVLLSANGSAFVDGLTDDMRVFNARYPQIRIELFEQISPNVATSVVAGRAELGLIARTFHLPVEIESFFYSSDRLWVAVPKQHPLVREESVTLAHIAQHPVIGVMESSSMTLLIRRAGTIANQAFTYRHIASTNETARLLVASGHGVAILPERFIIPYQEALDIVALPIHEEWAAREISIIRRKDTALSPPAELLFGFLLDAGIARG</sequence>
<keyword evidence="4" id="KW-0804">Transcription</keyword>
<dbReference type="Gene3D" id="3.40.190.290">
    <property type="match status" value="1"/>
</dbReference>
<dbReference type="GO" id="GO:0003677">
    <property type="term" value="F:DNA binding"/>
    <property type="evidence" value="ECO:0007669"/>
    <property type="project" value="UniProtKB-KW"/>
</dbReference>
<keyword evidence="2" id="KW-0805">Transcription regulation</keyword>
<dbReference type="SUPFAM" id="SSF46785">
    <property type="entry name" value="Winged helix' DNA-binding domain"/>
    <property type="match status" value="1"/>
</dbReference>
<dbReference type="PANTHER" id="PTHR30419:SF2">
    <property type="entry name" value="LYSR FAMILY TRANSCRIPTIONAL REGULATOR"/>
    <property type="match status" value="1"/>
</dbReference>
<dbReference type="GO" id="GO:0003700">
    <property type="term" value="F:DNA-binding transcription factor activity"/>
    <property type="evidence" value="ECO:0007669"/>
    <property type="project" value="InterPro"/>
</dbReference>
<name>A0A8J7RQ42_9HYPH</name>
<evidence type="ECO:0000256" key="3">
    <source>
        <dbReference type="ARBA" id="ARBA00023125"/>
    </source>
</evidence>
<evidence type="ECO:0000313" key="6">
    <source>
        <dbReference type="EMBL" id="MBP0439974.1"/>
    </source>
</evidence>
<dbReference type="InterPro" id="IPR005119">
    <property type="entry name" value="LysR_subst-bd"/>
</dbReference>
<dbReference type="AlphaFoldDB" id="A0A8J7RQ42"/>
<gene>
    <name evidence="6" type="ORF">J5Y06_15045</name>
</gene>
<evidence type="ECO:0000256" key="4">
    <source>
        <dbReference type="ARBA" id="ARBA00023163"/>
    </source>
</evidence>
<proteinExistence type="inferred from homology"/>
<dbReference type="InterPro" id="IPR036390">
    <property type="entry name" value="WH_DNA-bd_sf"/>
</dbReference>
<dbReference type="SUPFAM" id="SSF53850">
    <property type="entry name" value="Periplasmic binding protein-like II"/>
    <property type="match status" value="1"/>
</dbReference>
<dbReference type="EMBL" id="JAGIYY010000005">
    <property type="protein sequence ID" value="MBP0439974.1"/>
    <property type="molecule type" value="Genomic_DNA"/>
</dbReference>
<dbReference type="InterPro" id="IPR050950">
    <property type="entry name" value="HTH-type_LysR_regulators"/>
</dbReference>
<evidence type="ECO:0000313" key="7">
    <source>
        <dbReference type="Proteomes" id="UP000666240"/>
    </source>
</evidence>
<dbReference type="InterPro" id="IPR000847">
    <property type="entry name" value="LysR_HTH_N"/>
</dbReference>
<evidence type="ECO:0000259" key="5">
    <source>
        <dbReference type="PROSITE" id="PS50931"/>
    </source>
</evidence>
<reference evidence="6" key="1">
    <citation type="submission" date="2021-03" db="EMBL/GenBank/DDBJ databases">
        <title>Genome sequencing and assembly of Tianweitania sediminis.</title>
        <authorList>
            <person name="Chhetri G."/>
        </authorList>
    </citation>
    <scope>NUCLEOTIDE SEQUENCE</scope>
    <source>
        <strain evidence="6">Z8</strain>
    </source>
</reference>
<dbReference type="Pfam" id="PF03466">
    <property type="entry name" value="LysR_substrate"/>
    <property type="match status" value="1"/>
</dbReference>
<protein>
    <submittedName>
        <fullName evidence="6">LysR family transcriptional regulator</fullName>
    </submittedName>
</protein>
<dbReference type="Pfam" id="PF00126">
    <property type="entry name" value="HTH_1"/>
    <property type="match status" value="1"/>
</dbReference>
<evidence type="ECO:0000256" key="1">
    <source>
        <dbReference type="ARBA" id="ARBA00009437"/>
    </source>
</evidence>
<dbReference type="PROSITE" id="PS50931">
    <property type="entry name" value="HTH_LYSR"/>
    <property type="match status" value="1"/>
</dbReference>
<dbReference type="PANTHER" id="PTHR30419">
    <property type="entry name" value="HTH-TYPE TRANSCRIPTIONAL REGULATOR YBHD"/>
    <property type="match status" value="1"/>
</dbReference>
<feature type="domain" description="HTH lysR-type" evidence="5">
    <location>
        <begin position="6"/>
        <end position="63"/>
    </location>
</feature>
<dbReference type="Proteomes" id="UP000666240">
    <property type="component" value="Unassembled WGS sequence"/>
</dbReference>
<keyword evidence="7" id="KW-1185">Reference proteome</keyword>
<comment type="caution">
    <text evidence="6">The sequence shown here is derived from an EMBL/GenBank/DDBJ whole genome shotgun (WGS) entry which is preliminary data.</text>
</comment>
<dbReference type="GO" id="GO:0005829">
    <property type="term" value="C:cytosol"/>
    <property type="evidence" value="ECO:0007669"/>
    <property type="project" value="TreeGrafter"/>
</dbReference>
<comment type="similarity">
    <text evidence="1">Belongs to the LysR transcriptional regulatory family.</text>
</comment>
<dbReference type="InterPro" id="IPR036388">
    <property type="entry name" value="WH-like_DNA-bd_sf"/>
</dbReference>
<accession>A0A8J7RQ42</accession>
<evidence type="ECO:0000256" key="2">
    <source>
        <dbReference type="ARBA" id="ARBA00023015"/>
    </source>
</evidence>